<organism evidence="1 2">
    <name type="scientific">Pseudomonas putida</name>
    <name type="common">Arthrobacter siderocapsulatus</name>
    <dbReference type="NCBI Taxonomy" id="303"/>
    <lineage>
        <taxon>Bacteria</taxon>
        <taxon>Pseudomonadati</taxon>
        <taxon>Pseudomonadota</taxon>
        <taxon>Gammaproteobacteria</taxon>
        <taxon>Pseudomonadales</taxon>
        <taxon>Pseudomonadaceae</taxon>
        <taxon>Pseudomonas</taxon>
    </lineage>
</organism>
<gene>
    <name evidence="1" type="ORF">WP8W18C01_32080</name>
</gene>
<evidence type="ECO:0008006" key="3">
    <source>
        <dbReference type="Google" id="ProtNLM"/>
    </source>
</evidence>
<reference evidence="1 2" key="1">
    <citation type="submission" date="2019-12" db="EMBL/GenBank/DDBJ databases">
        <title>complete genome sequences of Pseudomonas putida str. WP8-W18-CRE-01 isolated from wastewater treatment plant effluent.</title>
        <authorList>
            <person name="Sekizuka T."/>
            <person name="Itokawa K."/>
            <person name="Yatsu K."/>
            <person name="Inamine Y."/>
            <person name="Kuroda M."/>
        </authorList>
    </citation>
    <scope>NUCLEOTIDE SEQUENCE [LARGE SCALE GENOMIC DNA]</scope>
    <source>
        <strain evidence="1 2">WP8-W18-CRE-01</strain>
    </source>
</reference>
<protein>
    <recommendedName>
        <fullName evidence="3">SGNH/GDSL hydrolase family protein</fullName>
    </recommendedName>
</protein>
<dbReference type="RefSeq" id="WP_182815605.1">
    <property type="nucleotide sequence ID" value="NZ_AP022227.1"/>
</dbReference>
<dbReference type="EMBL" id="AP022227">
    <property type="protein sequence ID" value="BBT40867.1"/>
    <property type="molecule type" value="Genomic_DNA"/>
</dbReference>
<sequence length="338" mass="38655">MTIYRKFLWCLPPSLALVASAYYGLFLYQFGAPIQTTYGVADWATFKKQIANSVSGERILLFGDSSSLLGMDTPLLEKTTGRKVVNMALHGGFPLDWVAEFALENARPGDTVVMSLAWTYYFRDFKQPEKWMLDQIVAWDHQYFYDLDTITKARFIAGLDINSLVFNINTKINKKIITHDFPDRRTLTDDEVRERWSTSHSAQPFSYSFLNISQHGDLQGACGNPEVSFSSFKFPAKGIQPNAFELLEETAKKMKAKGIRFLMTPSISLADEASQDDNYRKVLQEIMTNLKKREIEIAGTPDDFYFSRSDFYDTNFHLNCEASSKRTLKLYEAIKDSI</sequence>
<evidence type="ECO:0000313" key="1">
    <source>
        <dbReference type="EMBL" id="BBT40867.1"/>
    </source>
</evidence>
<name>A0A6S5TN20_PSEPU</name>
<accession>A0A6S5TN20</accession>
<dbReference type="AlphaFoldDB" id="A0A6S5TN20"/>
<evidence type="ECO:0000313" key="2">
    <source>
        <dbReference type="Proteomes" id="UP000515680"/>
    </source>
</evidence>
<dbReference type="Proteomes" id="UP000515680">
    <property type="component" value="Chromosome"/>
</dbReference>
<proteinExistence type="predicted"/>